<keyword evidence="1" id="KW-0677">Repeat</keyword>
<keyword evidence="5" id="KW-1185">Reference proteome</keyword>
<organism evidence="4 5">
    <name type="scientific">Knufia peltigerae</name>
    <dbReference type="NCBI Taxonomy" id="1002370"/>
    <lineage>
        <taxon>Eukaryota</taxon>
        <taxon>Fungi</taxon>
        <taxon>Dikarya</taxon>
        <taxon>Ascomycota</taxon>
        <taxon>Pezizomycotina</taxon>
        <taxon>Eurotiomycetes</taxon>
        <taxon>Chaetothyriomycetidae</taxon>
        <taxon>Chaetothyriales</taxon>
        <taxon>Trichomeriaceae</taxon>
        <taxon>Knufia</taxon>
    </lineage>
</organism>
<sequence>MESLAALALACNVLQLVGEGISITKEFKRLYRRGSLEENDKIKACSEQITTVSKTLAGELQTLGSSSSALSAIRRSCDKVLETANELRSILDNLELCKQKSKTKFGAVLKATWKQEIRKGQIESLQKDFERQQDANSNVNGRITSQKSEVVLRTGLQRLTTEHQTAIALVLDGQLKNATKITSLFEAASEDREKRLDLERVQRDENVNRIMTSVSDLHTVCLSRMDDNEQHSLRRRLLDALAFPDMNDRQNQIERLVGDFGDTFQWIFDDFDQNRFPAWLQEGSGVFWICGKAGSGKSSLMDLIARNIEDGGLFFDLLKQWAGTETPGLLTFWFYRPSPNELIKSTSGLWRSLCFQILNQEPNLSKKIRENSDGKVPEKLKTSLIASGSCVQSWSDSQLKSWLEYLLTHCDSKYCLLIDGLDEVGESALEAVKEVSRMSSHVKICCSSRPESSFHDALQESPSLLLEERNATDIASYCNRRLEGTRAADHCDSIASRAQGVFLWAHLVTEVLREAAKRGDDENELEERLKICPDGMTELFTHLLERQDKFYLKYPKPYLKLIDVAVRRKSCWAIPDLPVLVLHLASQNQHELLEAISDGSGSDFFTKLDQNTRFPELKTIVVTRCAGLIEMTPDEFVRDPHRHDHNASRNCRYRQLEVTHNFKVRFTHRSALSFLQEDPQAASFLASSGVSEDEATTRLLNASVAKAILGEDLGDRIVLPEEPFQFASAISGEAWSEQVTSVMDRLFANAETRTEWSISERPIDVLYTRCWKREFIWFRDPLVPSEIFMSSPKLSNFENMAFCFGSIYALQPYIREKLLKVDSDLKALAAALSYCQHLRSAWYSKDFLTVLEPCLEVERMIYFEYHWSTSSAAKVICATRPLWEHIFCASISWFHISWFQAEGWNKIKKDVQSRVPALCPPLQPNGPSVELWMIGGRESSKRFILPPDSGVLDSEMLEERVFKVQMCVGCVESQGHSALKFLEWSPSGIGRFLLLTDGQNESLRQGFDRGLHEDYEHTLLAILKNNWSSLSLQEKAKAIWYGESLGRRYIFVAGEVLSVDADERNTWEDSLFELGVIRGIPAEDSVTEELIEIIVNDGGAFERLYGQSETNWYGLER</sequence>
<protein>
    <recommendedName>
        <fullName evidence="6">NACHT domain-containing protein</fullName>
    </recommendedName>
</protein>
<dbReference type="InterPro" id="IPR056693">
    <property type="entry name" value="DUF7791"/>
</dbReference>
<proteinExistence type="predicted"/>
<dbReference type="PANTHER" id="PTHR10039">
    <property type="entry name" value="AMELOGENIN"/>
    <property type="match status" value="1"/>
</dbReference>
<reference evidence="4" key="1">
    <citation type="submission" date="2022-10" db="EMBL/GenBank/DDBJ databases">
        <title>Culturing micro-colonial fungi from biological soil crusts in the Mojave desert and describing Neophaeococcomyces mojavensis, and introducing the new genera and species Taxawa tesnikishii.</title>
        <authorList>
            <person name="Kurbessoian T."/>
            <person name="Stajich J.E."/>
        </authorList>
    </citation>
    <scope>NUCLEOTIDE SEQUENCE</scope>
    <source>
        <strain evidence="4">TK_35</strain>
    </source>
</reference>
<dbReference type="Pfam" id="PF25053">
    <property type="entry name" value="DUF7791"/>
    <property type="match status" value="1"/>
</dbReference>
<gene>
    <name evidence="4" type="ORF">H2204_005542</name>
</gene>
<accession>A0AA38Y5I1</accession>
<comment type="caution">
    <text evidence="4">The sequence shown here is derived from an EMBL/GenBank/DDBJ whole genome shotgun (WGS) entry which is preliminary data.</text>
</comment>
<feature type="domain" description="DUF7791" evidence="3">
    <location>
        <begin position="572"/>
        <end position="706"/>
    </location>
</feature>
<evidence type="ECO:0000313" key="5">
    <source>
        <dbReference type="Proteomes" id="UP001172681"/>
    </source>
</evidence>
<dbReference type="Gene3D" id="3.40.50.300">
    <property type="entry name" value="P-loop containing nucleotide triphosphate hydrolases"/>
    <property type="match status" value="1"/>
</dbReference>
<dbReference type="EMBL" id="JAPDRN010000031">
    <property type="protein sequence ID" value="KAJ9636045.1"/>
    <property type="molecule type" value="Genomic_DNA"/>
</dbReference>
<evidence type="ECO:0000259" key="2">
    <source>
        <dbReference type="Pfam" id="PF24883"/>
    </source>
</evidence>
<dbReference type="InterPro" id="IPR027417">
    <property type="entry name" value="P-loop_NTPase"/>
</dbReference>
<dbReference type="InterPro" id="IPR056884">
    <property type="entry name" value="NPHP3-like_N"/>
</dbReference>
<name>A0AA38Y5I1_9EURO</name>
<evidence type="ECO:0008006" key="6">
    <source>
        <dbReference type="Google" id="ProtNLM"/>
    </source>
</evidence>
<dbReference type="PANTHER" id="PTHR10039:SF5">
    <property type="entry name" value="NACHT DOMAIN-CONTAINING PROTEIN"/>
    <property type="match status" value="1"/>
</dbReference>
<dbReference type="AlphaFoldDB" id="A0AA38Y5I1"/>
<evidence type="ECO:0000256" key="1">
    <source>
        <dbReference type="ARBA" id="ARBA00022737"/>
    </source>
</evidence>
<feature type="domain" description="Nephrocystin 3-like N-terminal" evidence="2">
    <location>
        <begin position="263"/>
        <end position="449"/>
    </location>
</feature>
<dbReference type="Proteomes" id="UP001172681">
    <property type="component" value="Unassembled WGS sequence"/>
</dbReference>
<evidence type="ECO:0000259" key="3">
    <source>
        <dbReference type="Pfam" id="PF25053"/>
    </source>
</evidence>
<dbReference type="SUPFAM" id="SSF52540">
    <property type="entry name" value="P-loop containing nucleoside triphosphate hydrolases"/>
    <property type="match status" value="1"/>
</dbReference>
<dbReference type="Pfam" id="PF24883">
    <property type="entry name" value="NPHP3_N"/>
    <property type="match status" value="1"/>
</dbReference>
<evidence type="ECO:0000313" key="4">
    <source>
        <dbReference type="EMBL" id="KAJ9636045.1"/>
    </source>
</evidence>